<protein>
    <submittedName>
        <fullName evidence="1">Uncharacterized protein</fullName>
    </submittedName>
</protein>
<sequence length="73" mass="8192">CKEMIIITFLEIKKMETATKTATARPISMLNHVQLANTLVNRFNGFTDLTAEQKGKIGMRFASISFRTSGVIR</sequence>
<dbReference type="EMBL" id="BART01001524">
    <property type="protein sequence ID" value="GAG70382.1"/>
    <property type="molecule type" value="Genomic_DNA"/>
</dbReference>
<gene>
    <name evidence="1" type="ORF">S01H4_05301</name>
</gene>
<reference evidence="1" key="1">
    <citation type="journal article" date="2014" name="Front. Microbiol.">
        <title>High frequency of phylogenetically diverse reductive dehalogenase-homologous genes in deep subseafloor sedimentary metagenomes.</title>
        <authorList>
            <person name="Kawai M."/>
            <person name="Futagami T."/>
            <person name="Toyoda A."/>
            <person name="Takaki Y."/>
            <person name="Nishi S."/>
            <person name="Hori S."/>
            <person name="Arai W."/>
            <person name="Tsubouchi T."/>
            <person name="Morono Y."/>
            <person name="Uchiyama I."/>
            <person name="Ito T."/>
            <person name="Fujiyama A."/>
            <person name="Inagaki F."/>
            <person name="Takami H."/>
        </authorList>
    </citation>
    <scope>NUCLEOTIDE SEQUENCE</scope>
    <source>
        <strain evidence="1">Expedition CK06-06</strain>
    </source>
</reference>
<proteinExistence type="predicted"/>
<feature type="non-terminal residue" evidence="1">
    <location>
        <position position="1"/>
    </location>
</feature>
<organism evidence="1">
    <name type="scientific">marine sediment metagenome</name>
    <dbReference type="NCBI Taxonomy" id="412755"/>
    <lineage>
        <taxon>unclassified sequences</taxon>
        <taxon>metagenomes</taxon>
        <taxon>ecological metagenomes</taxon>
    </lineage>
</organism>
<accession>X1ALK9</accession>
<evidence type="ECO:0000313" key="1">
    <source>
        <dbReference type="EMBL" id="GAG70382.1"/>
    </source>
</evidence>
<name>X1ALK9_9ZZZZ</name>
<comment type="caution">
    <text evidence="1">The sequence shown here is derived from an EMBL/GenBank/DDBJ whole genome shotgun (WGS) entry which is preliminary data.</text>
</comment>
<dbReference type="AlphaFoldDB" id="X1ALK9"/>